<evidence type="ECO:0000313" key="3">
    <source>
        <dbReference type="EMBL" id="CAD1791446.1"/>
    </source>
</evidence>
<organism evidence="2">
    <name type="scientific">Xanthomonas campestris pv. juglandis</name>
    <name type="common">Xanthomonas arboricola pv. juglandis</name>
    <dbReference type="NCBI Taxonomy" id="195709"/>
    <lineage>
        <taxon>Bacteria</taxon>
        <taxon>Pseudomonadati</taxon>
        <taxon>Pseudomonadota</taxon>
        <taxon>Gammaproteobacteria</taxon>
        <taxon>Lysobacterales</taxon>
        <taxon>Lysobacteraceae</taxon>
        <taxon>Xanthomonas</taxon>
    </lineage>
</organism>
<sequence length="343" mass="37328">MNDGTSLLFRMGVVVLLTGSSLPVSATAAAPVLLEQVPSDAVVDLASLQWVAPRFSADAAERARWDSLLAWARGPASEAETQRLREAFADRGVDASALPRGCYGNHRCALVVSAEATAADVASLDAFVTAARQAQPYVATYRQVATAVDAIHKVRDEADSATKDAKELGRRFAQDQVLRYAFDSLPGHGEEAIGTPTFALYAFALEADLRLLDDSNILYAQEQIARYGGWPAPPRISEDMQQQLWSLVQHGDHRPELQYDALQALQRSYDGRALPRQYAFLHDRVMLKLTGRQRYGTQVTCVDGKRVAQPLDGSGDVDALRTSVGMDSLADYLKDFPSCTAAP</sequence>
<dbReference type="RefSeq" id="WP_053054495.1">
    <property type="nucleotide sequence ID" value="NZ_LR861807.1"/>
</dbReference>
<dbReference type="Pfam" id="PF20329">
    <property type="entry name" value="DUF6624"/>
    <property type="match status" value="1"/>
</dbReference>
<proteinExistence type="predicted"/>
<dbReference type="OrthoDB" id="7446297at2"/>
<dbReference type="InterPro" id="IPR046732">
    <property type="entry name" value="DUF6624"/>
</dbReference>
<protein>
    <recommendedName>
        <fullName evidence="5">DUF4034 domain-containing protein</fullName>
    </recommendedName>
</protein>
<dbReference type="Proteomes" id="UP000514411">
    <property type="component" value="Chromosome"/>
</dbReference>
<feature type="chain" id="PRO_5039824687" description="DUF4034 domain-containing protein" evidence="1">
    <location>
        <begin position="27"/>
        <end position="343"/>
    </location>
</feature>
<gene>
    <name evidence="3" type="ORF">XSP_001924</name>
    <name evidence="2" type="ORF">XSP_001940</name>
</gene>
<accession>A0A7U7HL56</accession>
<name>A0A7U7HL56_XANCJ</name>
<evidence type="ECO:0000313" key="4">
    <source>
        <dbReference type="Proteomes" id="UP000514411"/>
    </source>
</evidence>
<evidence type="ECO:0000313" key="2">
    <source>
        <dbReference type="EMBL" id="CAD0325852.1"/>
    </source>
</evidence>
<evidence type="ECO:0008006" key="5">
    <source>
        <dbReference type="Google" id="ProtNLM"/>
    </source>
</evidence>
<dbReference type="AlphaFoldDB" id="A0A7U7HL56"/>
<feature type="signal peptide" evidence="1">
    <location>
        <begin position="1"/>
        <end position="26"/>
    </location>
</feature>
<evidence type="ECO:0000256" key="1">
    <source>
        <dbReference type="SAM" id="SignalP"/>
    </source>
</evidence>
<keyword evidence="1" id="KW-0732">Signal</keyword>
<reference evidence="2 4" key="1">
    <citation type="submission" date="2020-07" db="EMBL/GenBank/DDBJ databases">
        <authorList>
            <person name="Teixeira M."/>
        </authorList>
    </citation>
    <scope>NUCLEOTIDE SEQUENCE</scope>
    <source>
        <strain evidence="3">3</strain>
        <strain evidence="2">Xanthomonas arboricola pv. juglandis CPBF 427</strain>
    </source>
</reference>
<dbReference type="EMBL" id="LR861807">
    <property type="protein sequence ID" value="CAD1791446.1"/>
    <property type="molecule type" value="Genomic_DNA"/>
</dbReference>
<dbReference type="EMBL" id="LR824643">
    <property type="protein sequence ID" value="CAD0325852.1"/>
    <property type="molecule type" value="Genomic_DNA"/>
</dbReference>